<keyword evidence="3" id="KW-1185">Reference proteome</keyword>
<evidence type="ECO:0000256" key="1">
    <source>
        <dbReference type="SAM" id="SignalP"/>
    </source>
</evidence>
<reference evidence="2" key="2">
    <citation type="journal article" date="2020" name="Nat. Commun.">
        <title>Large-scale genome sequencing of mycorrhizal fungi provides insights into the early evolution of symbiotic traits.</title>
        <authorList>
            <person name="Miyauchi S."/>
            <person name="Kiss E."/>
            <person name="Kuo A."/>
            <person name="Drula E."/>
            <person name="Kohler A."/>
            <person name="Sanchez-Garcia M."/>
            <person name="Morin E."/>
            <person name="Andreopoulos B."/>
            <person name="Barry K.W."/>
            <person name="Bonito G."/>
            <person name="Buee M."/>
            <person name="Carver A."/>
            <person name="Chen C."/>
            <person name="Cichocki N."/>
            <person name="Clum A."/>
            <person name="Culley D."/>
            <person name="Crous P.W."/>
            <person name="Fauchery L."/>
            <person name="Girlanda M."/>
            <person name="Hayes R.D."/>
            <person name="Keri Z."/>
            <person name="LaButti K."/>
            <person name="Lipzen A."/>
            <person name="Lombard V."/>
            <person name="Magnuson J."/>
            <person name="Maillard F."/>
            <person name="Murat C."/>
            <person name="Nolan M."/>
            <person name="Ohm R.A."/>
            <person name="Pangilinan J."/>
            <person name="Pereira M.F."/>
            <person name="Perotto S."/>
            <person name="Peter M."/>
            <person name="Pfister S."/>
            <person name="Riley R."/>
            <person name="Sitrit Y."/>
            <person name="Stielow J.B."/>
            <person name="Szollosi G."/>
            <person name="Zifcakova L."/>
            <person name="Stursova M."/>
            <person name="Spatafora J.W."/>
            <person name="Tedersoo L."/>
            <person name="Vaario L.M."/>
            <person name="Yamada A."/>
            <person name="Yan M."/>
            <person name="Wang P."/>
            <person name="Xu J."/>
            <person name="Bruns T."/>
            <person name="Baldrian P."/>
            <person name="Vilgalys R."/>
            <person name="Dunand C."/>
            <person name="Henrissat B."/>
            <person name="Grigoriev I.V."/>
            <person name="Hibbett D."/>
            <person name="Nagy L.G."/>
            <person name="Martin F.M."/>
        </authorList>
    </citation>
    <scope>NUCLEOTIDE SEQUENCE</scope>
    <source>
        <strain evidence="2">BED1</strain>
    </source>
</reference>
<accession>A0AAD4BWR2</accession>
<feature type="chain" id="PRO_5041957927" evidence="1">
    <location>
        <begin position="26"/>
        <end position="123"/>
    </location>
</feature>
<name>A0AAD4BWR2_BOLED</name>
<gene>
    <name evidence="2" type="ORF">L210DRAFT_2086620</name>
</gene>
<reference evidence="2" key="1">
    <citation type="submission" date="2019-10" db="EMBL/GenBank/DDBJ databases">
        <authorList>
            <consortium name="DOE Joint Genome Institute"/>
            <person name="Kuo A."/>
            <person name="Miyauchi S."/>
            <person name="Kiss E."/>
            <person name="Drula E."/>
            <person name="Kohler A."/>
            <person name="Sanchez-Garcia M."/>
            <person name="Andreopoulos B."/>
            <person name="Barry K.W."/>
            <person name="Bonito G."/>
            <person name="Buee M."/>
            <person name="Carver A."/>
            <person name="Chen C."/>
            <person name="Cichocki N."/>
            <person name="Clum A."/>
            <person name="Culley D."/>
            <person name="Crous P.W."/>
            <person name="Fauchery L."/>
            <person name="Girlanda M."/>
            <person name="Hayes R."/>
            <person name="Keri Z."/>
            <person name="LaButti K."/>
            <person name="Lipzen A."/>
            <person name="Lombard V."/>
            <person name="Magnuson J."/>
            <person name="Maillard F."/>
            <person name="Morin E."/>
            <person name="Murat C."/>
            <person name="Nolan M."/>
            <person name="Ohm R."/>
            <person name="Pangilinan J."/>
            <person name="Pereira M."/>
            <person name="Perotto S."/>
            <person name="Peter M."/>
            <person name="Riley R."/>
            <person name="Sitrit Y."/>
            <person name="Stielow B."/>
            <person name="Szollosi G."/>
            <person name="Zifcakova L."/>
            <person name="Stursova M."/>
            <person name="Spatafora J.W."/>
            <person name="Tedersoo L."/>
            <person name="Vaario L.-M."/>
            <person name="Yamada A."/>
            <person name="Yan M."/>
            <person name="Wang P."/>
            <person name="Xu J."/>
            <person name="Bruns T."/>
            <person name="Baldrian P."/>
            <person name="Vilgalys R."/>
            <person name="Henrissat B."/>
            <person name="Grigoriev I.V."/>
            <person name="Hibbett D."/>
            <person name="Nagy L.G."/>
            <person name="Martin F.M."/>
        </authorList>
    </citation>
    <scope>NUCLEOTIDE SEQUENCE</scope>
    <source>
        <strain evidence="2">BED1</strain>
    </source>
</reference>
<protein>
    <submittedName>
        <fullName evidence="2">Uncharacterized protein</fullName>
    </submittedName>
</protein>
<sequence>MALIDATMVLLVLFAHNLTLAPIYTKAISILPTLVGFVAKSVPHISKGERHKGYRICDIAFEHFHSSHLRFLLLTKAIIVFMAGERPGAISRLDDLTATVPSNPLCFTVQTRARHTTATRRIS</sequence>
<organism evidence="2 3">
    <name type="scientific">Boletus edulis BED1</name>
    <dbReference type="NCBI Taxonomy" id="1328754"/>
    <lineage>
        <taxon>Eukaryota</taxon>
        <taxon>Fungi</taxon>
        <taxon>Dikarya</taxon>
        <taxon>Basidiomycota</taxon>
        <taxon>Agaricomycotina</taxon>
        <taxon>Agaricomycetes</taxon>
        <taxon>Agaricomycetidae</taxon>
        <taxon>Boletales</taxon>
        <taxon>Boletineae</taxon>
        <taxon>Boletaceae</taxon>
        <taxon>Boletoideae</taxon>
        <taxon>Boletus</taxon>
    </lineage>
</organism>
<dbReference type="AlphaFoldDB" id="A0AAD4BWR2"/>
<comment type="caution">
    <text evidence="2">The sequence shown here is derived from an EMBL/GenBank/DDBJ whole genome shotgun (WGS) entry which is preliminary data.</text>
</comment>
<dbReference type="EMBL" id="WHUW01000010">
    <property type="protein sequence ID" value="KAF8441695.1"/>
    <property type="molecule type" value="Genomic_DNA"/>
</dbReference>
<evidence type="ECO:0000313" key="2">
    <source>
        <dbReference type="EMBL" id="KAF8441695.1"/>
    </source>
</evidence>
<evidence type="ECO:0000313" key="3">
    <source>
        <dbReference type="Proteomes" id="UP001194468"/>
    </source>
</evidence>
<keyword evidence="1" id="KW-0732">Signal</keyword>
<feature type="signal peptide" evidence="1">
    <location>
        <begin position="1"/>
        <end position="25"/>
    </location>
</feature>
<proteinExistence type="predicted"/>
<dbReference type="Proteomes" id="UP001194468">
    <property type="component" value="Unassembled WGS sequence"/>
</dbReference>